<gene>
    <name evidence="3" type="ORF">g.876</name>
</gene>
<reference evidence="3" key="1">
    <citation type="submission" date="2015-12" db="EMBL/GenBank/DDBJ databases">
        <title>De novo transcriptome assembly of four potential Pierce s Disease insect vectors from Arizona vineyards.</title>
        <authorList>
            <person name="Tassone E.E."/>
        </authorList>
    </citation>
    <scope>NUCLEOTIDE SEQUENCE</scope>
</reference>
<name>A0A1B6DN79_9HEMI</name>
<sequence length="157" mass="16842">LRFSYFGWCFGLRTANMIYSSGFICFISCLVVASAGFFGGGGHYHQPPKIVNASDVWVNEPVNGSLPRFSQKTENSTGGQTLVSLCDYVVANNATPWNLTDSSGSQPRFFPPLNAIIEFCQNLIQNNGVFVVPGRGGQGGRGGYNGGRGGQGEREGY</sequence>
<evidence type="ECO:0000313" key="3">
    <source>
        <dbReference type="EMBL" id="JAS27119.1"/>
    </source>
</evidence>
<feature type="transmembrane region" description="Helical" evidence="2">
    <location>
        <begin position="17"/>
        <end position="39"/>
    </location>
</feature>
<organism evidence="3">
    <name type="scientific">Clastoptera arizonana</name>
    <name type="common">Arizona spittle bug</name>
    <dbReference type="NCBI Taxonomy" id="38151"/>
    <lineage>
        <taxon>Eukaryota</taxon>
        <taxon>Metazoa</taxon>
        <taxon>Ecdysozoa</taxon>
        <taxon>Arthropoda</taxon>
        <taxon>Hexapoda</taxon>
        <taxon>Insecta</taxon>
        <taxon>Pterygota</taxon>
        <taxon>Neoptera</taxon>
        <taxon>Paraneoptera</taxon>
        <taxon>Hemiptera</taxon>
        <taxon>Auchenorrhyncha</taxon>
        <taxon>Cercopoidea</taxon>
        <taxon>Clastopteridae</taxon>
        <taxon>Clastoptera</taxon>
    </lineage>
</organism>
<feature type="region of interest" description="Disordered" evidence="1">
    <location>
        <begin position="136"/>
        <end position="157"/>
    </location>
</feature>
<accession>A0A1B6DN79</accession>
<proteinExistence type="predicted"/>
<feature type="compositionally biased region" description="Gly residues" evidence="1">
    <location>
        <begin position="136"/>
        <end position="150"/>
    </location>
</feature>
<feature type="non-terminal residue" evidence="3">
    <location>
        <position position="1"/>
    </location>
</feature>
<evidence type="ECO:0000256" key="1">
    <source>
        <dbReference type="SAM" id="MobiDB-lite"/>
    </source>
</evidence>
<feature type="non-terminal residue" evidence="3">
    <location>
        <position position="157"/>
    </location>
</feature>
<evidence type="ECO:0000256" key="2">
    <source>
        <dbReference type="SAM" id="Phobius"/>
    </source>
</evidence>
<protein>
    <submittedName>
        <fullName evidence="3">Uncharacterized protein</fullName>
    </submittedName>
</protein>
<keyword evidence="2" id="KW-0472">Membrane</keyword>
<keyword evidence="2" id="KW-0812">Transmembrane</keyword>
<dbReference type="EMBL" id="GEDC01010179">
    <property type="protein sequence ID" value="JAS27119.1"/>
    <property type="molecule type" value="Transcribed_RNA"/>
</dbReference>
<keyword evidence="2" id="KW-1133">Transmembrane helix</keyword>
<dbReference type="AlphaFoldDB" id="A0A1B6DN79"/>